<feature type="domain" description="GCVT N-terminal" evidence="2">
    <location>
        <begin position="61"/>
        <end position="309"/>
    </location>
</feature>
<dbReference type="SUPFAM" id="SSF103025">
    <property type="entry name" value="Folate-binding domain"/>
    <property type="match status" value="1"/>
</dbReference>
<dbReference type="GO" id="GO:0005829">
    <property type="term" value="C:cytosol"/>
    <property type="evidence" value="ECO:0007669"/>
    <property type="project" value="TreeGrafter"/>
</dbReference>
<dbReference type="AlphaFoldDB" id="A0A081BAW0"/>
<proteinExistence type="predicted"/>
<evidence type="ECO:0000256" key="1">
    <source>
        <dbReference type="PIRSR" id="PIRSR006487-1"/>
    </source>
</evidence>
<dbReference type="STRING" id="1333998.M2A_1677"/>
<dbReference type="eggNOG" id="COG0404">
    <property type="taxonomic scope" value="Bacteria"/>
</dbReference>
<evidence type="ECO:0000259" key="3">
    <source>
        <dbReference type="Pfam" id="PF08669"/>
    </source>
</evidence>
<comment type="caution">
    <text evidence="4">The sequence shown here is derived from an EMBL/GenBank/DDBJ whole genome shotgun (WGS) entry which is preliminary data.</text>
</comment>
<dbReference type="GO" id="GO:0016740">
    <property type="term" value="F:transferase activity"/>
    <property type="evidence" value="ECO:0007669"/>
    <property type="project" value="UniProtKB-KW"/>
</dbReference>
<dbReference type="PANTHER" id="PTHR43757">
    <property type="entry name" value="AMINOMETHYLTRANSFERASE"/>
    <property type="match status" value="1"/>
</dbReference>
<dbReference type="PANTHER" id="PTHR43757:SF2">
    <property type="entry name" value="AMINOMETHYLTRANSFERASE, MITOCHONDRIAL"/>
    <property type="match status" value="1"/>
</dbReference>
<dbReference type="InterPro" id="IPR027266">
    <property type="entry name" value="TrmE/GcvT-like"/>
</dbReference>
<dbReference type="Pfam" id="PF01571">
    <property type="entry name" value="GCV_T"/>
    <property type="match status" value="1"/>
</dbReference>
<dbReference type="InterPro" id="IPR006222">
    <property type="entry name" value="GCVT_N"/>
</dbReference>
<evidence type="ECO:0000313" key="4">
    <source>
        <dbReference type="EMBL" id="GAK45178.1"/>
    </source>
</evidence>
<reference evidence="4 5" key="1">
    <citation type="submission" date="2014-07" db="EMBL/GenBank/DDBJ databases">
        <title>Tepidicaulis marinum gen. nov., sp. nov., a novel marine bacterium denitrifying nitrate to nitrous oxide strictly under microaerobic conditions.</title>
        <authorList>
            <person name="Takeuchi M."/>
            <person name="Yamagishi T."/>
            <person name="Kamagata Y."/>
            <person name="Oshima K."/>
            <person name="Hattori M."/>
            <person name="Katayama T."/>
            <person name="Hanada S."/>
            <person name="Tamaki H."/>
            <person name="Marumo K."/>
            <person name="Maeda H."/>
            <person name="Nedachi M."/>
            <person name="Iwasaki W."/>
            <person name="Suwa Y."/>
            <person name="Sakata S."/>
        </authorList>
    </citation>
    <scope>NUCLEOTIDE SEQUENCE [LARGE SCALE GENOMIC DNA]</scope>
    <source>
        <strain evidence="4 5">MA2</strain>
    </source>
</reference>
<dbReference type="RefSeq" id="WP_045445704.1">
    <property type="nucleotide sequence ID" value="NZ_BBIO01000007.1"/>
</dbReference>
<keyword evidence="5" id="KW-1185">Reference proteome</keyword>
<protein>
    <submittedName>
        <fullName evidence="4">Glycine cleavage T protein (Aminomethyl transferase)</fullName>
    </submittedName>
</protein>
<dbReference type="InterPro" id="IPR013977">
    <property type="entry name" value="GcvT_C"/>
</dbReference>
<dbReference type="Gene3D" id="3.30.1360.120">
    <property type="entry name" value="Probable tRNA modification gtpase trme, domain 1"/>
    <property type="match status" value="1"/>
</dbReference>
<keyword evidence="4" id="KW-0808">Transferase</keyword>
<dbReference type="Pfam" id="PF08669">
    <property type="entry name" value="GCV_T_C"/>
    <property type="match status" value="1"/>
</dbReference>
<gene>
    <name evidence="4" type="ORF">M2A_1677</name>
</gene>
<dbReference type="Proteomes" id="UP000028702">
    <property type="component" value="Unassembled WGS sequence"/>
</dbReference>
<dbReference type="SUPFAM" id="SSF101790">
    <property type="entry name" value="Aminomethyltransferase beta-barrel domain"/>
    <property type="match status" value="1"/>
</dbReference>
<evidence type="ECO:0000259" key="2">
    <source>
        <dbReference type="Pfam" id="PF01571"/>
    </source>
</evidence>
<name>A0A081BAW0_9HYPH</name>
<dbReference type="PIRSF" id="PIRSF006487">
    <property type="entry name" value="GcvT"/>
    <property type="match status" value="1"/>
</dbReference>
<dbReference type="EMBL" id="BBIO01000007">
    <property type="protein sequence ID" value="GAK45178.1"/>
    <property type="molecule type" value="Genomic_DNA"/>
</dbReference>
<dbReference type="InterPro" id="IPR029043">
    <property type="entry name" value="GcvT/YgfZ_C"/>
</dbReference>
<feature type="domain" description="Aminomethyltransferase C-terminal" evidence="3">
    <location>
        <begin position="331"/>
        <end position="413"/>
    </location>
</feature>
<evidence type="ECO:0000313" key="5">
    <source>
        <dbReference type="Proteomes" id="UP000028702"/>
    </source>
</evidence>
<feature type="binding site" evidence="1">
    <location>
        <position position="235"/>
    </location>
    <ligand>
        <name>substrate</name>
    </ligand>
</feature>
<accession>A0A081BAW0</accession>
<dbReference type="InterPro" id="IPR028896">
    <property type="entry name" value="GcvT/YgfZ/DmdA"/>
</dbReference>
<sequence length="413" mass="44872">MSNILVRPDFENEHRNEALEKYDAPRADLFEAGRDVLPFEMQAEPTCLHSFAAMSCRTNEWASWNGYTTPQTYVSLASEYEALHAQAALADMSWLTKYRISGPQAEEFLQKLVTRNVTALPVHGAARVFFCDMGGKIVGEGVLFRLEEEDYRLTVEGNHLDWLDATAEGFNCAVEDISGTLGCIALSGPQAASIARQRFGDAVAGLPAGRALWAELHAAPVYISRTGSLGQEGFEIWVDAEDAPVIWGSLLRHHKEMLRPAGLAACELRRLERGIARFGRDYFGAECAVDPDAARTPYELGAGACVDLEKGPFNGRAALAKAKEKGAQWSLVALEVSGGEPARFAAVYCGDDRAGSATSIGWSPVLCANIALATIRTETLAADEGFNVHAEIPGEVTVRRARLPAKIARRPLF</sequence>
<organism evidence="4 5">
    <name type="scientific">Tepidicaulis marinus</name>
    <dbReference type="NCBI Taxonomy" id="1333998"/>
    <lineage>
        <taxon>Bacteria</taxon>
        <taxon>Pseudomonadati</taxon>
        <taxon>Pseudomonadota</taxon>
        <taxon>Alphaproteobacteria</taxon>
        <taxon>Hyphomicrobiales</taxon>
        <taxon>Parvibaculaceae</taxon>
        <taxon>Tepidicaulis</taxon>
    </lineage>
</organism>